<proteinExistence type="predicted"/>
<evidence type="ECO:0000313" key="2">
    <source>
        <dbReference type="Proteomes" id="UP001057402"/>
    </source>
</evidence>
<name>A0ACB9MBJ0_9MYRT</name>
<keyword evidence="2" id="KW-1185">Reference proteome</keyword>
<evidence type="ECO:0000313" key="1">
    <source>
        <dbReference type="EMBL" id="KAI4321577.1"/>
    </source>
</evidence>
<dbReference type="Proteomes" id="UP001057402">
    <property type="component" value="Chromosome 10"/>
</dbReference>
<organism evidence="1 2">
    <name type="scientific">Melastoma candidum</name>
    <dbReference type="NCBI Taxonomy" id="119954"/>
    <lineage>
        <taxon>Eukaryota</taxon>
        <taxon>Viridiplantae</taxon>
        <taxon>Streptophyta</taxon>
        <taxon>Embryophyta</taxon>
        <taxon>Tracheophyta</taxon>
        <taxon>Spermatophyta</taxon>
        <taxon>Magnoliopsida</taxon>
        <taxon>eudicotyledons</taxon>
        <taxon>Gunneridae</taxon>
        <taxon>Pentapetalae</taxon>
        <taxon>rosids</taxon>
        <taxon>malvids</taxon>
        <taxon>Myrtales</taxon>
        <taxon>Melastomataceae</taxon>
        <taxon>Melastomatoideae</taxon>
        <taxon>Melastomateae</taxon>
        <taxon>Melastoma</taxon>
    </lineage>
</organism>
<reference evidence="2" key="1">
    <citation type="journal article" date="2023" name="Front. Plant Sci.">
        <title>Chromosomal-level genome assembly of Melastoma candidum provides insights into trichome evolution.</title>
        <authorList>
            <person name="Zhong Y."/>
            <person name="Wu W."/>
            <person name="Sun C."/>
            <person name="Zou P."/>
            <person name="Liu Y."/>
            <person name="Dai S."/>
            <person name="Zhou R."/>
        </authorList>
    </citation>
    <scope>NUCLEOTIDE SEQUENCE [LARGE SCALE GENOMIC DNA]</scope>
</reference>
<comment type="caution">
    <text evidence="1">The sequence shown here is derived from an EMBL/GenBank/DDBJ whole genome shotgun (WGS) entry which is preliminary data.</text>
</comment>
<accession>A0ACB9MBJ0</accession>
<protein>
    <submittedName>
        <fullName evidence="1">Uncharacterized protein</fullName>
    </submittedName>
</protein>
<dbReference type="EMBL" id="CM042889">
    <property type="protein sequence ID" value="KAI4321577.1"/>
    <property type="molecule type" value="Genomic_DNA"/>
</dbReference>
<gene>
    <name evidence="1" type="ORF">MLD38_034942</name>
</gene>
<sequence length="156" mass="17123">MATLEEGGTTAAGSAAEGFAADRNFLDLIFFAAKALKYDPVTNTTTILVRNVQFSNNVTKAFLARAIATIIVADKRQEFWACPQSYQVPGQHPDQQRQLSSGHSQFLLQIGSRPHALFAKYRADKWLLKIQEDSMGKAVRAASELEEMFGKATAGQ</sequence>